<gene>
    <name evidence="2" type="ORF">CUTER_08380</name>
</gene>
<feature type="compositionally biased region" description="Low complexity" evidence="1">
    <location>
        <begin position="506"/>
        <end position="524"/>
    </location>
</feature>
<feature type="compositionally biased region" description="Low complexity" evidence="1">
    <location>
        <begin position="481"/>
        <end position="490"/>
    </location>
</feature>
<dbReference type="OrthoDB" id="4398651at2"/>
<protein>
    <recommendedName>
        <fullName evidence="4">PPE family protein</fullName>
    </recommendedName>
</protein>
<evidence type="ECO:0000313" key="2">
    <source>
        <dbReference type="EMBL" id="AKK11661.1"/>
    </source>
</evidence>
<organism evidence="2 3">
    <name type="scientific">Corynebacterium uterequi</name>
    <dbReference type="NCBI Taxonomy" id="1072256"/>
    <lineage>
        <taxon>Bacteria</taxon>
        <taxon>Bacillati</taxon>
        <taxon>Actinomycetota</taxon>
        <taxon>Actinomycetes</taxon>
        <taxon>Mycobacteriales</taxon>
        <taxon>Corynebacteriaceae</taxon>
        <taxon>Corynebacterium</taxon>
    </lineage>
</organism>
<dbReference type="KEGG" id="cut:CUTER_08380"/>
<proteinExistence type="predicted"/>
<feature type="region of interest" description="Disordered" evidence="1">
    <location>
        <begin position="447"/>
        <end position="544"/>
    </location>
</feature>
<reference evidence="3" key="2">
    <citation type="submission" date="2015-05" db="EMBL/GenBank/DDBJ databases">
        <title>Complete genome sequence of Corynebacterium uterequi DSM 45634, isolated from the uterus of a maiden mare.</title>
        <authorList>
            <person name="Ruckert C."/>
            <person name="Albersmeier A."/>
            <person name="Winkler A."/>
            <person name="Tauch A."/>
        </authorList>
    </citation>
    <scope>NUCLEOTIDE SEQUENCE [LARGE SCALE GENOMIC DNA]</scope>
    <source>
        <strain evidence="3">DSM 45634</strain>
    </source>
</reference>
<evidence type="ECO:0008006" key="4">
    <source>
        <dbReference type="Google" id="ProtNLM"/>
    </source>
</evidence>
<feature type="compositionally biased region" description="Gly residues" evidence="1">
    <location>
        <begin position="525"/>
        <end position="536"/>
    </location>
</feature>
<dbReference type="AlphaFoldDB" id="A0A0G3HEB5"/>
<dbReference type="Proteomes" id="UP000035548">
    <property type="component" value="Chromosome"/>
</dbReference>
<evidence type="ECO:0000256" key="1">
    <source>
        <dbReference type="SAM" id="MobiDB-lite"/>
    </source>
</evidence>
<dbReference type="PATRIC" id="fig|1072256.5.peg.1655"/>
<keyword evidence="3" id="KW-1185">Reference proteome</keyword>
<feature type="compositionally biased region" description="Gly residues" evidence="1">
    <location>
        <begin position="491"/>
        <end position="505"/>
    </location>
</feature>
<evidence type="ECO:0000313" key="3">
    <source>
        <dbReference type="Proteomes" id="UP000035548"/>
    </source>
</evidence>
<dbReference type="RefSeq" id="WP_047260027.1">
    <property type="nucleotide sequence ID" value="NZ_CP011546.1"/>
</dbReference>
<dbReference type="EMBL" id="CP011546">
    <property type="protein sequence ID" value="AKK11661.1"/>
    <property type="molecule type" value="Genomic_DNA"/>
</dbReference>
<reference evidence="2 3" key="1">
    <citation type="journal article" date="2015" name="Genome Announc.">
        <title>Virulence Factor Genes Detected in the Complete Genome Sequence of Corynebacterium uterequi DSM 45634, Isolated from the Uterus of a Maiden Mare.</title>
        <authorList>
            <person name="Ruckert C."/>
            <person name="Kriete M."/>
            <person name="Jaenicke S."/>
            <person name="Winkler A."/>
            <person name="Tauch A."/>
        </authorList>
    </citation>
    <scope>NUCLEOTIDE SEQUENCE [LARGE SCALE GENOMIC DNA]</scope>
    <source>
        <strain evidence="2 3">DSM 45634</strain>
    </source>
</reference>
<name>A0A0G3HEB5_9CORY</name>
<sequence length="591" mass="59412">MNFIIEPESFNAAARGVDGNIPFAERTSTNARFASINSTYSTASGYDQLGTIHGLSLNTAPGSAQMVMNQVAQELSALADDLITTRRAYEDQDDLFARILRRADTGDAGTATLGSFTHGGLEQVAGMHHQEVLVTPAASLDQLIAALAASNAGAVAQSLPIWADITLAATNIGEGLIDVSNYIGANNYGETTDAIINRLQRSATASTTIATNATHFETTLAELEPARLANLTAMQALKAELTAMAAGGPEAAGVADMIERVALAHNAVTTQATLSAITPRVISLTSPVWSSMPSPTTSFTSADGAGVGFDGTRFLAPQGLVDAVLGFADAHPEKVAGVNAISREMARHAGLGDNAGLVTPEVLGTHPSTVSVWDPPAPVTATTTPAATTGHGASMTSPGGVLVNGRSIDAGGLSPAARMLTSGVPRVGGPLTDGTGVIGRGVTRVRGASGAGGGAAAKGAAGRAGGSWASLDGTSRGVGSGRAPSAPYSSGGSGYGAPAGPGGSSLSGSPASASPASQSSSPMFGGMGAGAGAGRGQGRKKRPPKIMITEVERDANRLALLGEPRKVLPGVIGEWIYEDPDDPNGTYPNKI</sequence>
<accession>A0A0G3HEB5</accession>